<evidence type="ECO:0000256" key="2">
    <source>
        <dbReference type="ARBA" id="ARBA00022737"/>
    </source>
</evidence>
<dbReference type="AlphaFoldDB" id="A0ABC8V4E2"/>
<dbReference type="PROSITE" id="PS50082">
    <property type="entry name" value="WD_REPEATS_2"/>
    <property type="match status" value="2"/>
</dbReference>
<dbReference type="InterPro" id="IPR054080">
    <property type="entry name" value="TPR1-like_2nd"/>
</dbReference>
<proteinExistence type="predicted"/>
<dbReference type="PROSITE" id="PS50896">
    <property type="entry name" value="LISH"/>
    <property type="match status" value="1"/>
</dbReference>
<reference evidence="6 7" key="1">
    <citation type="submission" date="2024-02" db="EMBL/GenBank/DDBJ databases">
        <authorList>
            <person name="Vignale AGUSTIN F."/>
            <person name="Sosa J E."/>
            <person name="Modenutti C."/>
        </authorList>
    </citation>
    <scope>NUCLEOTIDE SEQUENCE [LARGE SCALE GENOMIC DNA]</scope>
</reference>
<dbReference type="Pfam" id="PF17814">
    <property type="entry name" value="LisH_TPL"/>
    <property type="match status" value="1"/>
</dbReference>
<dbReference type="PANTHER" id="PTHR44083:SF30">
    <property type="entry name" value="TOPLESS-LIKE PROTEIN"/>
    <property type="match status" value="1"/>
</dbReference>
<sequence length="735" mass="82286">MVAMSLHKELIFLILQFCDEEELKQTAHMLQHETGIFFDMKYFEDLLLGGNWDEAERYLSGFSGVEEDKYSIKVYFEIRKQKFLEALDKHDTAKALDILVKDLKVFAPSNEELYKEMTHLLTLDDFRKHSSLSTYGDMMSARIRMMNEVKNVLEASPLFHDKLKFPDINKSRLRRLINQSLNWQHVLCTYPQPDPSIKTLFMDHQCPLPDQPCDHSIEINPLLSNDPSTTSSPFSGKSNCDPSTVTQSIVSDGDLNLGVSTNLDTNLKDGKDSDDMFKIRSTGTSEELTSPITFPSQSHSSALHIPDDLPKAVGRILNLGSSPTSMDFHPIQQTFILVGTNVGDIELWEVISGEKLLSRKFRVWKIDEISVTFLENLVKDPCVSVNRILWSPDGSLFGVAYSKHIVQLYSYHGGRKIRNQLEVDAHVGGVNDLAFSKPNKQLLLITCGDDKLVQVWDVISGAKQYTFEGHGAPVYTVCPHVKETIHFIFSTSTNGEIKAWLYDNMGSRVAYDTPGHCCMRMAYGADGKRDGVSYIVEWDQTEGYLMRTYVGLHKCSAGVVQFDTSKNRFLAAGDDHLIKVWDVDNCELLTTIDADGDLPASPYIRFNKKGTFLAVFANYNRIKILANCHGLQLLQMSEDCPTNAFTALSETLVSISISTAAESRLTDKAVPVKGDTETLEDGQPGSTAAPADILETRNLSKIHAPSQLQSLRLPSEVKISKVCGIFKLSQKTSYL</sequence>
<gene>
    <name evidence="6" type="ORF">ILEXP_LOCUS58851</name>
</gene>
<feature type="repeat" description="WD" evidence="3">
    <location>
        <begin position="550"/>
        <end position="591"/>
    </location>
</feature>
<dbReference type="Proteomes" id="UP001642360">
    <property type="component" value="Unassembled WGS sequence"/>
</dbReference>
<dbReference type="InterPro" id="IPR019775">
    <property type="entry name" value="WD40_repeat_CS"/>
</dbReference>
<dbReference type="PROSITE" id="PS50897">
    <property type="entry name" value="CTLH"/>
    <property type="match status" value="1"/>
</dbReference>
<dbReference type="Pfam" id="PF00400">
    <property type="entry name" value="WD40"/>
    <property type="match status" value="2"/>
</dbReference>
<dbReference type="InterPro" id="IPR006594">
    <property type="entry name" value="LisH"/>
</dbReference>
<keyword evidence="7" id="KW-1185">Reference proteome</keyword>
<accession>A0ABC8V4E2</accession>
<dbReference type="EMBL" id="CAUOFW020010357">
    <property type="protein sequence ID" value="CAK9188200.1"/>
    <property type="molecule type" value="Genomic_DNA"/>
</dbReference>
<organism evidence="6 7">
    <name type="scientific">Ilex paraguariensis</name>
    <name type="common">yerba mate</name>
    <dbReference type="NCBI Taxonomy" id="185542"/>
    <lineage>
        <taxon>Eukaryota</taxon>
        <taxon>Viridiplantae</taxon>
        <taxon>Streptophyta</taxon>
        <taxon>Embryophyta</taxon>
        <taxon>Tracheophyta</taxon>
        <taxon>Spermatophyta</taxon>
        <taxon>Magnoliopsida</taxon>
        <taxon>eudicotyledons</taxon>
        <taxon>Gunneridae</taxon>
        <taxon>Pentapetalae</taxon>
        <taxon>asterids</taxon>
        <taxon>campanulids</taxon>
        <taxon>Aquifoliales</taxon>
        <taxon>Aquifoliaceae</taxon>
        <taxon>Ilex</taxon>
    </lineage>
</organism>
<keyword evidence="1 3" id="KW-0853">WD repeat</keyword>
<dbReference type="SMART" id="SM00320">
    <property type="entry name" value="WD40"/>
    <property type="match status" value="5"/>
</dbReference>
<evidence type="ECO:0000256" key="1">
    <source>
        <dbReference type="ARBA" id="ARBA00022574"/>
    </source>
</evidence>
<dbReference type="Gene3D" id="2.130.10.10">
    <property type="entry name" value="YVTN repeat-like/Quinoprotein amine dehydrogenase"/>
    <property type="match status" value="2"/>
</dbReference>
<protein>
    <recommendedName>
        <fullName evidence="5">CTLH domain-containing protein</fullName>
    </recommendedName>
</protein>
<dbReference type="InterPro" id="IPR015943">
    <property type="entry name" value="WD40/YVTN_repeat-like_dom_sf"/>
</dbReference>
<dbReference type="InterPro" id="IPR048419">
    <property type="entry name" value="Topless_Znf"/>
</dbReference>
<evidence type="ECO:0000313" key="7">
    <source>
        <dbReference type="Proteomes" id="UP001642360"/>
    </source>
</evidence>
<feature type="region of interest" description="Disordered" evidence="4">
    <location>
        <begin position="221"/>
        <end position="243"/>
    </location>
</feature>
<feature type="domain" description="CTLH" evidence="5">
    <location>
        <begin position="36"/>
        <end position="94"/>
    </location>
</feature>
<feature type="repeat" description="WD" evidence="3">
    <location>
        <begin position="423"/>
        <end position="466"/>
    </location>
</feature>
<keyword evidence="2" id="KW-0677">Repeat</keyword>
<dbReference type="InterPro" id="IPR054532">
    <property type="entry name" value="TPL_SMU1_LisH-like"/>
</dbReference>
<dbReference type="InterPro" id="IPR036322">
    <property type="entry name" value="WD40_repeat_dom_sf"/>
</dbReference>
<dbReference type="Pfam" id="PF21359">
    <property type="entry name" value="zf_topless"/>
    <property type="match status" value="1"/>
</dbReference>
<dbReference type="SUPFAM" id="SSF50978">
    <property type="entry name" value="WD40 repeat-like"/>
    <property type="match status" value="1"/>
</dbReference>
<dbReference type="InterPro" id="IPR001680">
    <property type="entry name" value="WD40_rpt"/>
</dbReference>
<dbReference type="SMART" id="SM00668">
    <property type="entry name" value="CTLH"/>
    <property type="match status" value="1"/>
</dbReference>
<evidence type="ECO:0000256" key="3">
    <source>
        <dbReference type="PROSITE-ProRule" id="PRU00221"/>
    </source>
</evidence>
<dbReference type="PANTHER" id="PTHR44083">
    <property type="entry name" value="TOPLESS-RELATED PROTEIN 1-RELATED"/>
    <property type="match status" value="1"/>
</dbReference>
<feature type="compositionally biased region" description="Polar residues" evidence="4">
    <location>
        <begin position="222"/>
        <end position="243"/>
    </location>
</feature>
<evidence type="ECO:0000313" key="6">
    <source>
        <dbReference type="EMBL" id="CAK9188200.1"/>
    </source>
</evidence>
<dbReference type="Pfam" id="PF21889">
    <property type="entry name" value="TPR1-like_2nd"/>
    <property type="match status" value="1"/>
</dbReference>
<dbReference type="PROSITE" id="PS00678">
    <property type="entry name" value="WD_REPEATS_1"/>
    <property type="match status" value="1"/>
</dbReference>
<evidence type="ECO:0000259" key="5">
    <source>
        <dbReference type="PROSITE" id="PS50897"/>
    </source>
</evidence>
<dbReference type="SMART" id="SM00667">
    <property type="entry name" value="LisH"/>
    <property type="match status" value="1"/>
</dbReference>
<evidence type="ECO:0000256" key="4">
    <source>
        <dbReference type="SAM" id="MobiDB-lite"/>
    </source>
</evidence>
<dbReference type="InterPro" id="IPR027728">
    <property type="entry name" value="Topless_fam"/>
</dbReference>
<dbReference type="InterPro" id="IPR006595">
    <property type="entry name" value="CTLH_C"/>
</dbReference>
<name>A0ABC8V4E2_9AQUA</name>
<comment type="caution">
    <text evidence="6">The sequence shown here is derived from an EMBL/GenBank/DDBJ whole genome shotgun (WGS) entry which is preliminary data.</text>
</comment>